<proteinExistence type="inferred from homology"/>
<evidence type="ECO:0000256" key="7">
    <source>
        <dbReference type="ARBA" id="ARBA00022833"/>
    </source>
</evidence>
<keyword evidence="15" id="KW-1185">Reference proteome</keyword>
<dbReference type="EMBL" id="PUIV01000001">
    <property type="protein sequence ID" value="PWB95854.1"/>
    <property type="molecule type" value="Genomic_DNA"/>
</dbReference>
<dbReference type="Pfam" id="PF01544">
    <property type="entry name" value="CorA"/>
    <property type="match status" value="1"/>
</dbReference>
<comment type="caution">
    <text evidence="13">The sequence shown here is derived from an EMBL/GenBank/DDBJ whole genome shotgun (WGS) entry which is preliminary data.</text>
</comment>
<dbReference type="EMBL" id="VJMF01000040">
    <property type="protein sequence ID" value="TRL33929.1"/>
    <property type="molecule type" value="Genomic_DNA"/>
</dbReference>
<reference evidence="13 15" key="1">
    <citation type="journal article" date="2018" name="Appl. Microbiol. Biotechnol.">
        <title>Co-cultivation of the strictly anaerobic methanogen Methanosarcina barkeri with aerobic methanotrophs in an oxygen-limited membrane bioreactor.</title>
        <authorList>
            <person name="In 't Zandt M.H."/>
            <person name="van den Bosch T.J.M."/>
            <person name="Rijkers R."/>
            <person name="van Kessel M.A.H.J."/>
            <person name="Jetten M.S.M."/>
            <person name="Welte C.U."/>
        </authorList>
    </citation>
    <scope>NUCLEOTIDE SEQUENCE [LARGE SCALE GENOMIC DNA]</scope>
    <source>
        <strain evidence="13 15">DSM 17706</strain>
    </source>
</reference>
<keyword evidence="7" id="KW-0862">Zinc</keyword>
<dbReference type="InterPro" id="IPR045861">
    <property type="entry name" value="CorA_cytoplasmic_dom"/>
</dbReference>
<reference evidence="13" key="2">
    <citation type="submission" date="2018-02" db="EMBL/GenBank/DDBJ databases">
        <authorList>
            <person name="Cohen D.B."/>
            <person name="Kent A.D."/>
        </authorList>
    </citation>
    <scope>NUCLEOTIDE SEQUENCE</scope>
    <source>
        <strain evidence="13">DSM 17706</strain>
    </source>
</reference>
<keyword evidence="5" id="KW-0997">Cell inner membrane</keyword>
<evidence type="ECO:0000313" key="13">
    <source>
        <dbReference type="EMBL" id="PWB95854.1"/>
    </source>
</evidence>
<dbReference type="Gene3D" id="1.20.58.340">
    <property type="entry name" value="Magnesium transport protein CorA, transmembrane region"/>
    <property type="match status" value="2"/>
</dbReference>
<evidence type="ECO:0000256" key="5">
    <source>
        <dbReference type="ARBA" id="ARBA00022519"/>
    </source>
</evidence>
<dbReference type="PANTHER" id="PTHR46494:SF3">
    <property type="entry name" value="ZINC TRANSPORT PROTEIN ZNTB"/>
    <property type="match status" value="1"/>
</dbReference>
<dbReference type="AlphaFoldDB" id="A0A2U1SW53"/>
<evidence type="ECO:0000313" key="15">
    <source>
        <dbReference type="Proteomes" id="UP000245137"/>
    </source>
</evidence>
<keyword evidence="6 12" id="KW-0812">Transmembrane</keyword>
<keyword evidence="11" id="KW-0175">Coiled coil</keyword>
<dbReference type="SUPFAM" id="SSF144083">
    <property type="entry name" value="Magnesium transport protein CorA, transmembrane region"/>
    <property type="match status" value="1"/>
</dbReference>
<dbReference type="Gene3D" id="3.30.460.20">
    <property type="entry name" value="CorA soluble domain-like"/>
    <property type="match status" value="1"/>
</dbReference>
<feature type="coiled-coil region" evidence="11">
    <location>
        <begin position="232"/>
        <end position="259"/>
    </location>
</feature>
<name>A0A2U1SW53_METSR</name>
<keyword evidence="10 12" id="KW-0472">Membrane</keyword>
<dbReference type="Proteomes" id="UP000316781">
    <property type="component" value="Unassembled WGS sequence"/>
</dbReference>
<sequence length="334" mass="37714">MKTMPSSVAIVGDSPFLWVMRFDAEGAATLVADHDSAQLDSDADGYFWVHLNVADLRYRDWVAGRRQMPAEARALLIDQDSHQRLDADEQALWGVIADYGRDLEREEDVLRPLRVVVTERCIVTARRYAVESTAAIRQSALDGQRLRAPLDLFEALVTRSLVSMDTGLEKLLARFNKIEDRVLDDEAHDDRRDLGALRRQTIRLRRELADGQRVFSRAAFSPRVSPPAHATLRRLTQRFDSLQQELQAVEERARLLQDEIVSNLTAETNRQLYVLTILGTLLMPPTLVSGIFGMNTKNLFFADNEQGTLYAAALCLASAAAAFFALMWIKRREG</sequence>
<dbReference type="InterPro" id="IPR002523">
    <property type="entry name" value="MgTranspt_CorA/ZnTranspt_ZntB"/>
</dbReference>
<evidence type="ECO:0000256" key="2">
    <source>
        <dbReference type="ARBA" id="ARBA00009765"/>
    </source>
</evidence>
<dbReference type="GO" id="GO:0000287">
    <property type="term" value="F:magnesium ion binding"/>
    <property type="evidence" value="ECO:0007669"/>
    <property type="project" value="TreeGrafter"/>
</dbReference>
<dbReference type="GO" id="GO:0005886">
    <property type="term" value="C:plasma membrane"/>
    <property type="evidence" value="ECO:0007669"/>
    <property type="project" value="UniProtKB-SubCell"/>
</dbReference>
<accession>A0A2U1SW53</accession>
<protein>
    <submittedName>
        <fullName evidence="13">Magnesium transporter CorA</fullName>
    </submittedName>
</protein>
<dbReference type="OrthoDB" id="9803484at2"/>
<dbReference type="GO" id="GO:0015095">
    <property type="term" value="F:magnesium ion transmembrane transporter activity"/>
    <property type="evidence" value="ECO:0007669"/>
    <property type="project" value="TreeGrafter"/>
</dbReference>
<comment type="subcellular location">
    <subcellularLocation>
        <location evidence="1">Cell membrane</location>
        <topology evidence="1">Multi-pass membrane protein</topology>
    </subcellularLocation>
</comment>
<keyword evidence="9" id="KW-0406">Ion transport</keyword>
<evidence type="ECO:0000256" key="8">
    <source>
        <dbReference type="ARBA" id="ARBA00022989"/>
    </source>
</evidence>
<evidence type="ECO:0000256" key="3">
    <source>
        <dbReference type="ARBA" id="ARBA00022448"/>
    </source>
</evidence>
<feature type="transmembrane region" description="Helical" evidence="12">
    <location>
        <begin position="272"/>
        <end position="294"/>
    </location>
</feature>
<evidence type="ECO:0000256" key="10">
    <source>
        <dbReference type="ARBA" id="ARBA00023136"/>
    </source>
</evidence>
<evidence type="ECO:0000256" key="11">
    <source>
        <dbReference type="SAM" id="Coils"/>
    </source>
</evidence>
<dbReference type="SUPFAM" id="SSF143865">
    <property type="entry name" value="CorA soluble domain-like"/>
    <property type="match status" value="1"/>
</dbReference>
<keyword evidence="3" id="KW-0813">Transport</keyword>
<keyword evidence="8 12" id="KW-1133">Transmembrane helix</keyword>
<evidence type="ECO:0000256" key="4">
    <source>
        <dbReference type="ARBA" id="ARBA00022475"/>
    </source>
</evidence>
<feature type="transmembrane region" description="Helical" evidence="12">
    <location>
        <begin position="309"/>
        <end position="329"/>
    </location>
</feature>
<evidence type="ECO:0000313" key="16">
    <source>
        <dbReference type="Proteomes" id="UP000316781"/>
    </source>
</evidence>
<gene>
    <name evidence="13" type="ORF">C5689_01805</name>
    <name evidence="14" type="ORF">FM996_10360</name>
</gene>
<organism evidence="13 15">
    <name type="scientific">Methylosinus sporium</name>
    <dbReference type="NCBI Taxonomy" id="428"/>
    <lineage>
        <taxon>Bacteria</taxon>
        <taxon>Pseudomonadati</taxon>
        <taxon>Pseudomonadota</taxon>
        <taxon>Alphaproteobacteria</taxon>
        <taxon>Hyphomicrobiales</taxon>
        <taxon>Methylocystaceae</taxon>
        <taxon>Methylosinus</taxon>
    </lineage>
</organism>
<reference evidence="14 16" key="3">
    <citation type="submission" date="2019-07" db="EMBL/GenBank/DDBJ databases">
        <title>Ln-dependent methylotrophs.</title>
        <authorList>
            <person name="Tani A."/>
        </authorList>
    </citation>
    <scope>NUCLEOTIDE SEQUENCE [LARGE SCALE GENOMIC DNA]</scope>
    <source>
        <strain evidence="14 16">SM89A</strain>
    </source>
</reference>
<evidence type="ECO:0000313" key="14">
    <source>
        <dbReference type="EMBL" id="TRL33929.1"/>
    </source>
</evidence>
<evidence type="ECO:0000256" key="1">
    <source>
        <dbReference type="ARBA" id="ARBA00004651"/>
    </source>
</evidence>
<evidence type="ECO:0000256" key="12">
    <source>
        <dbReference type="SAM" id="Phobius"/>
    </source>
</evidence>
<evidence type="ECO:0000256" key="9">
    <source>
        <dbReference type="ARBA" id="ARBA00023065"/>
    </source>
</evidence>
<dbReference type="Proteomes" id="UP000245137">
    <property type="component" value="Unassembled WGS sequence"/>
</dbReference>
<dbReference type="RefSeq" id="WP_108915527.1">
    <property type="nucleotide sequence ID" value="NZ_BGJY01000001.1"/>
</dbReference>
<keyword evidence="4" id="KW-1003">Cell membrane</keyword>
<evidence type="ECO:0000256" key="6">
    <source>
        <dbReference type="ARBA" id="ARBA00022692"/>
    </source>
</evidence>
<dbReference type="InterPro" id="IPR045863">
    <property type="entry name" value="CorA_TM1_TM2"/>
</dbReference>
<comment type="similarity">
    <text evidence="2">Belongs to the CorA metal ion transporter (MIT) (TC 1.A.35) family.</text>
</comment>
<dbReference type="PANTHER" id="PTHR46494">
    <property type="entry name" value="CORA FAMILY METAL ION TRANSPORTER (EUROFUNG)"/>
    <property type="match status" value="1"/>
</dbReference>
<dbReference type="GO" id="GO:0015087">
    <property type="term" value="F:cobalt ion transmembrane transporter activity"/>
    <property type="evidence" value="ECO:0007669"/>
    <property type="project" value="TreeGrafter"/>
</dbReference>
<dbReference type="GO" id="GO:0050897">
    <property type="term" value="F:cobalt ion binding"/>
    <property type="evidence" value="ECO:0007669"/>
    <property type="project" value="TreeGrafter"/>
</dbReference>